<sequence>MKEIAKQTGVSISSVSLVLNNRDMGRIKPEIAGRIRAAAKEMGYQPNRIASSMRTNKTRILGFISDEIATTPFAGRLILGAQDAARMFGYTLLTVNTNGDKELELKEIETLQQYGVDGFLYARMFNQPTSVPEVLRKDPLVLVDATDELANLPSVVPDEIRIGKDVTERLIQAGCKRIAYIGLNDSIAAQTGRFKGYRDTLAKHHIAYDERLVINPAIGAEAFAATETLMKTHHPDGFFCFNDARAWSVYQSAAWHGLEVGKDISVIGVDNHQVLAETLSPHLTTVELPHYEMGCWGTRKLISLLEDFDVDEVAPPQTNAELPRLDALRAKVECTLIEKESVVGNVGA</sequence>
<dbReference type="PROSITE" id="PS50932">
    <property type="entry name" value="HTH_LACI_2"/>
    <property type="match status" value="1"/>
</dbReference>
<evidence type="ECO:0000313" key="8">
    <source>
        <dbReference type="EMBL" id="XDS51633.1"/>
    </source>
</evidence>
<keyword evidence="2" id="KW-0805">Transcription regulation</keyword>
<dbReference type="Pfam" id="PF00356">
    <property type="entry name" value="LacI"/>
    <property type="match status" value="1"/>
</dbReference>
<feature type="domain" description="HTH lacI-type" evidence="5">
    <location>
        <begin position="1"/>
        <end position="55"/>
    </location>
</feature>
<dbReference type="KEGG" id="bfk:QN062_09310"/>
<dbReference type="PANTHER" id="PTHR30146">
    <property type="entry name" value="LACI-RELATED TRANSCRIPTIONAL REPRESSOR"/>
    <property type="match status" value="1"/>
</dbReference>
<dbReference type="GO" id="GO:0000976">
    <property type="term" value="F:transcription cis-regulatory region binding"/>
    <property type="evidence" value="ECO:0007669"/>
    <property type="project" value="TreeGrafter"/>
</dbReference>
<name>A0AB39UFM7_9BIFI</name>
<dbReference type="PANTHER" id="PTHR30146:SF148">
    <property type="entry name" value="HTH-TYPE TRANSCRIPTIONAL REPRESSOR PURR-RELATED"/>
    <property type="match status" value="1"/>
</dbReference>
<proteinExistence type="predicted"/>
<dbReference type="Gene3D" id="3.40.50.2300">
    <property type="match status" value="2"/>
</dbReference>
<dbReference type="EMBL" id="CP129682">
    <property type="protein sequence ID" value="XDS49671.1"/>
    <property type="molecule type" value="Genomic_DNA"/>
</dbReference>
<accession>A0AB39UFM7</accession>
<organism evidence="6">
    <name type="scientific">Bifidobacterium fermentum</name>
    <dbReference type="NCBI Taxonomy" id="3059035"/>
    <lineage>
        <taxon>Bacteria</taxon>
        <taxon>Bacillati</taxon>
        <taxon>Actinomycetota</taxon>
        <taxon>Actinomycetes</taxon>
        <taxon>Bifidobacteriales</taxon>
        <taxon>Bifidobacteriaceae</taxon>
        <taxon>Bifidobacterium</taxon>
    </lineage>
</organism>
<evidence type="ECO:0000256" key="3">
    <source>
        <dbReference type="ARBA" id="ARBA00023125"/>
    </source>
</evidence>
<gene>
    <name evidence="8" type="ORF">QN062_09310</name>
    <name evidence="7" type="ORF">QN216_03515</name>
    <name evidence="6" type="ORF">QN217_06930</name>
</gene>
<dbReference type="AlphaFoldDB" id="A0AB39UFM7"/>
<dbReference type="RefSeq" id="WP_369342595.1">
    <property type="nucleotide sequence ID" value="NZ_CP129675.1"/>
</dbReference>
<keyword evidence="4" id="KW-0804">Transcription</keyword>
<dbReference type="CDD" id="cd01392">
    <property type="entry name" value="HTH_LacI"/>
    <property type="match status" value="1"/>
</dbReference>
<evidence type="ECO:0000256" key="2">
    <source>
        <dbReference type="ARBA" id="ARBA00023015"/>
    </source>
</evidence>
<dbReference type="SUPFAM" id="SSF47413">
    <property type="entry name" value="lambda repressor-like DNA-binding domains"/>
    <property type="match status" value="1"/>
</dbReference>
<protein>
    <submittedName>
        <fullName evidence="6">LacI family DNA-binding transcriptional regulator</fullName>
    </submittedName>
</protein>
<dbReference type="InterPro" id="IPR028082">
    <property type="entry name" value="Peripla_BP_I"/>
</dbReference>
<evidence type="ECO:0000256" key="4">
    <source>
        <dbReference type="ARBA" id="ARBA00023163"/>
    </source>
</evidence>
<reference evidence="6" key="1">
    <citation type="submission" date="2023-07" db="EMBL/GenBank/DDBJ databases">
        <title>Bifidobacterium aquikefiriaerophilum sp. nov. and Bifidobacterium eccum sp. nov., isolated from water kefir.</title>
        <authorList>
            <person name="Breselge S."/>
            <person name="Bellassi P."/>
            <person name="Barcenilla C."/>
            <person name="Alvarez-Ordonez A."/>
            <person name="Morelli L."/>
            <person name="Cotter P.D."/>
        </authorList>
    </citation>
    <scope>NUCLEOTIDE SEQUENCE</scope>
    <source>
        <strain evidence="8">WK012_4_13</strain>
        <strain evidence="7">WK013_4_14</strain>
        <strain evidence="6">WK048_4_13</strain>
    </source>
</reference>
<evidence type="ECO:0000313" key="6">
    <source>
        <dbReference type="EMBL" id="XDS47636.1"/>
    </source>
</evidence>
<dbReference type="CDD" id="cd06288">
    <property type="entry name" value="PBP1_sucrose_transcription_regulator"/>
    <property type="match status" value="1"/>
</dbReference>
<dbReference type="Gene3D" id="1.10.260.40">
    <property type="entry name" value="lambda repressor-like DNA-binding domains"/>
    <property type="match status" value="1"/>
</dbReference>
<dbReference type="Pfam" id="PF00532">
    <property type="entry name" value="Peripla_BP_1"/>
    <property type="match status" value="1"/>
</dbReference>
<dbReference type="EMBL" id="CP129683">
    <property type="protein sequence ID" value="XDS51633.1"/>
    <property type="molecule type" value="Genomic_DNA"/>
</dbReference>
<evidence type="ECO:0000256" key="1">
    <source>
        <dbReference type="ARBA" id="ARBA00022491"/>
    </source>
</evidence>
<dbReference type="InterPro" id="IPR001761">
    <property type="entry name" value="Peripla_BP/Lac1_sug-bd_dom"/>
</dbReference>
<dbReference type="SMART" id="SM00354">
    <property type="entry name" value="HTH_LACI"/>
    <property type="match status" value="1"/>
</dbReference>
<dbReference type="InterPro" id="IPR010982">
    <property type="entry name" value="Lambda_DNA-bd_dom_sf"/>
</dbReference>
<keyword evidence="1" id="KW-0678">Repressor</keyword>
<dbReference type="SUPFAM" id="SSF53822">
    <property type="entry name" value="Periplasmic binding protein-like I"/>
    <property type="match status" value="1"/>
</dbReference>
<evidence type="ECO:0000313" key="7">
    <source>
        <dbReference type="EMBL" id="XDS49671.1"/>
    </source>
</evidence>
<evidence type="ECO:0000259" key="5">
    <source>
        <dbReference type="PROSITE" id="PS50932"/>
    </source>
</evidence>
<dbReference type="EMBL" id="CP129675">
    <property type="protein sequence ID" value="XDS47636.1"/>
    <property type="molecule type" value="Genomic_DNA"/>
</dbReference>
<keyword evidence="3 6" id="KW-0238">DNA-binding</keyword>
<dbReference type="InterPro" id="IPR000843">
    <property type="entry name" value="HTH_LacI"/>
</dbReference>
<dbReference type="GO" id="GO:0003700">
    <property type="term" value="F:DNA-binding transcription factor activity"/>
    <property type="evidence" value="ECO:0007669"/>
    <property type="project" value="TreeGrafter"/>
</dbReference>